<gene>
    <name evidence="10" type="primary">cmk_38</name>
    <name evidence="10" type="ORF">SDC9_83853</name>
</gene>
<evidence type="ECO:0000256" key="5">
    <source>
        <dbReference type="ARBA" id="ARBA00022777"/>
    </source>
</evidence>
<evidence type="ECO:0000256" key="7">
    <source>
        <dbReference type="ARBA" id="ARBA00047615"/>
    </source>
</evidence>
<dbReference type="NCBIfam" id="TIGR00017">
    <property type="entry name" value="cmk"/>
    <property type="match status" value="1"/>
</dbReference>
<dbReference type="InterPro" id="IPR027417">
    <property type="entry name" value="P-loop_NTPase"/>
</dbReference>
<evidence type="ECO:0000256" key="6">
    <source>
        <dbReference type="ARBA" id="ARBA00022840"/>
    </source>
</evidence>
<keyword evidence="4" id="KW-0547">Nucleotide-binding</keyword>
<keyword evidence="3 10" id="KW-0808">Transferase</keyword>
<accession>A0A644Z8N7</accession>
<dbReference type="SUPFAM" id="SSF52540">
    <property type="entry name" value="P-loop containing nucleoside triphosphate hydrolases"/>
    <property type="match status" value="1"/>
</dbReference>
<dbReference type="GO" id="GO:0036430">
    <property type="term" value="F:CMP kinase activity"/>
    <property type="evidence" value="ECO:0007669"/>
    <property type="project" value="RHEA"/>
</dbReference>
<dbReference type="AlphaFoldDB" id="A0A644Z8N7"/>
<reference evidence="10" key="1">
    <citation type="submission" date="2019-08" db="EMBL/GenBank/DDBJ databases">
        <authorList>
            <person name="Kucharzyk K."/>
            <person name="Murdoch R.W."/>
            <person name="Higgins S."/>
            <person name="Loffler F."/>
        </authorList>
    </citation>
    <scope>NUCLEOTIDE SEQUENCE</scope>
</reference>
<name>A0A644Z8N7_9ZZZZ</name>
<evidence type="ECO:0000256" key="1">
    <source>
        <dbReference type="ARBA" id="ARBA00009427"/>
    </source>
</evidence>
<organism evidence="10">
    <name type="scientific">bioreactor metagenome</name>
    <dbReference type="NCBI Taxonomy" id="1076179"/>
    <lineage>
        <taxon>unclassified sequences</taxon>
        <taxon>metagenomes</taxon>
        <taxon>ecological metagenomes</taxon>
    </lineage>
</organism>
<sequence>MRTTCQIAIDGPVAAGKGTISRLLAEKLGFLYVDTGAMYRATALLAIRNQISFDDETELVSLIEKNQIDMRNPQGEKEQDGRLTTILLNGEDISWLIRTPAVSDGASRVAVLPEVRKALVKKQQQIAESQNVIMEGRDITFRVLPDADLKIFLTANLSTRAKRRHMEYLSKGIDKEFDEVISEITQRDARDTQRDVDPLHVTADAWNLDTSDLDIEQVVDLIAERVQNLPEKNCQKN</sequence>
<keyword evidence="6" id="KW-0067">ATP-binding</keyword>
<dbReference type="EC" id="2.7.4.25" evidence="2"/>
<proteinExistence type="inferred from homology"/>
<comment type="caution">
    <text evidence="10">The sequence shown here is derived from an EMBL/GenBank/DDBJ whole genome shotgun (WGS) entry which is preliminary data.</text>
</comment>
<dbReference type="HAMAP" id="MF_00238">
    <property type="entry name" value="Cytidyl_kinase_type1"/>
    <property type="match status" value="1"/>
</dbReference>
<evidence type="ECO:0000256" key="2">
    <source>
        <dbReference type="ARBA" id="ARBA00012906"/>
    </source>
</evidence>
<evidence type="ECO:0000313" key="10">
    <source>
        <dbReference type="EMBL" id="MPM37246.1"/>
    </source>
</evidence>
<dbReference type="GO" id="GO:0005524">
    <property type="term" value="F:ATP binding"/>
    <property type="evidence" value="ECO:0007669"/>
    <property type="project" value="UniProtKB-KW"/>
</dbReference>
<evidence type="ECO:0000256" key="4">
    <source>
        <dbReference type="ARBA" id="ARBA00022741"/>
    </source>
</evidence>
<dbReference type="Pfam" id="PF02224">
    <property type="entry name" value="Cytidylate_kin"/>
    <property type="match status" value="1"/>
</dbReference>
<dbReference type="InterPro" id="IPR011994">
    <property type="entry name" value="Cytidylate_kinase_dom"/>
</dbReference>
<evidence type="ECO:0000256" key="8">
    <source>
        <dbReference type="ARBA" id="ARBA00048478"/>
    </source>
</evidence>
<comment type="similarity">
    <text evidence="1">Belongs to the cytidylate kinase family. Type 1 subfamily.</text>
</comment>
<protein>
    <recommendedName>
        <fullName evidence="2">(d)CMP kinase</fullName>
        <ecNumber evidence="2">2.7.4.25</ecNumber>
    </recommendedName>
</protein>
<feature type="domain" description="Cytidylate kinase" evidence="9">
    <location>
        <begin position="7"/>
        <end position="227"/>
    </location>
</feature>
<comment type="catalytic activity">
    <reaction evidence="7">
        <text>dCMP + ATP = dCDP + ADP</text>
        <dbReference type="Rhea" id="RHEA:25094"/>
        <dbReference type="ChEBI" id="CHEBI:30616"/>
        <dbReference type="ChEBI" id="CHEBI:57566"/>
        <dbReference type="ChEBI" id="CHEBI:58593"/>
        <dbReference type="ChEBI" id="CHEBI:456216"/>
        <dbReference type="EC" id="2.7.4.25"/>
    </reaction>
</comment>
<dbReference type="CDD" id="cd02020">
    <property type="entry name" value="CMPK"/>
    <property type="match status" value="1"/>
</dbReference>
<evidence type="ECO:0000259" key="9">
    <source>
        <dbReference type="Pfam" id="PF02224"/>
    </source>
</evidence>
<dbReference type="InterPro" id="IPR003136">
    <property type="entry name" value="Cytidylate_kin"/>
</dbReference>
<dbReference type="Gene3D" id="3.40.50.300">
    <property type="entry name" value="P-loop containing nucleotide triphosphate hydrolases"/>
    <property type="match status" value="1"/>
</dbReference>
<dbReference type="GO" id="GO:0036431">
    <property type="term" value="F:dCMP kinase activity"/>
    <property type="evidence" value="ECO:0007669"/>
    <property type="project" value="InterPro"/>
</dbReference>
<dbReference type="EMBL" id="VSSQ01007878">
    <property type="protein sequence ID" value="MPM37246.1"/>
    <property type="molecule type" value="Genomic_DNA"/>
</dbReference>
<comment type="catalytic activity">
    <reaction evidence="8">
        <text>CMP + ATP = CDP + ADP</text>
        <dbReference type="Rhea" id="RHEA:11600"/>
        <dbReference type="ChEBI" id="CHEBI:30616"/>
        <dbReference type="ChEBI" id="CHEBI:58069"/>
        <dbReference type="ChEBI" id="CHEBI:60377"/>
        <dbReference type="ChEBI" id="CHEBI:456216"/>
        <dbReference type="EC" id="2.7.4.25"/>
    </reaction>
</comment>
<keyword evidence="5 10" id="KW-0418">Kinase</keyword>
<evidence type="ECO:0000256" key="3">
    <source>
        <dbReference type="ARBA" id="ARBA00022679"/>
    </source>
</evidence>